<feature type="transmembrane region" description="Helical" evidence="6">
    <location>
        <begin position="196"/>
        <end position="215"/>
    </location>
</feature>
<comment type="caution">
    <text evidence="6">Lacks conserved residue(s) required for the propagation of feature annotation.</text>
</comment>
<dbReference type="InterPro" id="IPR002528">
    <property type="entry name" value="MATE_fam"/>
</dbReference>
<evidence type="ECO:0000256" key="4">
    <source>
        <dbReference type="ARBA" id="ARBA00022989"/>
    </source>
</evidence>
<feature type="transmembrane region" description="Helical" evidence="6">
    <location>
        <begin position="262"/>
        <end position="284"/>
    </location>
</feature>
<dbReference type="AlphaFoldDB" id="D8R9L9"/>
<feature type="transmembrane region" description="Helical" evidence="6">
    <location>
        <begin position="304"/>
        <end position="328"/>
    </location>
</feature>
<sequence>MLEIFRKVFEADDLGREIAAVALPALLGLAADPLASLVDTAFIGQIGSVELAAVGVSISVFNLISKIFNIPLLNITTSYVAEDNVAGCGFEEGIPLTEAAGKLGHFIEKPGKSEKRVYPSVSSALFLGSSLGIIEALVLLLGAWPILRIMGILDDSPMRLPAQQYLSIRALGAPAVVVSLATQGVFRGFKDTKTPLYATVTGNIVNVVLDPILMFSFGYGVTGAAVATVVSQYVIAFILLVKLNEVAVLIPPDISRLGLRRFFSSGGLLFTRTIAILLTMTLATSMAAQEGVAPMAAHQICMQIWLAASLLSDSLALAGQAVIADFVARNNGQKVKEATFRVLQLGIVFGLIMGVILGLGGQRFSKLFTSDDLVIQALITIIPFAVLTQPINSMAFVFDGIFYGATDFAFAAYSMIVIGIISSAVLFAAPSFLGLPGVWLGLTVLMSLRMASGILRLGTATGPWQFLANESLEIDNS</sequence>
<feature type="transmembrane region" description="Helical" evidence="6">
    <location>
        <begin position="340"/>
        <end position="361"/>
    </location>
</feature>
<dbReference type="Gramene" id="EFJ30918">
    <property type="protein sequence ID" value="EFJ30918"/>
    <property type="gene ID" value="SELMODRAFT_88488"/>
</dbReference>
<dbReference type="NCBIfam" id="TIGR00797">
    <property type="entry name" value="matE"/>
    <property type="match status" value="1"/>
</dbReference>
<reference evidence="7 8" key="1">
    <citation type="journal article" date="2011" name="Science">
        <title>The Selaginella genome identifies genetic changes associated with the evolution of vascular plants.</title>
        <authorList>
            <person name="Banks J.A."/>
            <person name="Nishiyama T."/>
            <person name="Hasebe M."/>
            <person name="Bowman J.L."/>
            <person name="Gribskov M."/>
            <person name="dePamphilis C."/>
            <person name="Albert V.A."/>
            <person name="Aono N."/>
            <person name="Aoyama T."/>
            <person name="Ambrose B.A."/>
            <person name="Ashton N.W."/>
            <person name="Axtell M.J."/>
            <person name="Barker E."/>
            <person name="Barker M.S."/>
            <person name="Bennetzen J.L."/>
            <person name="Bonawitz N.D."/>
            <person name="Chapple C."/>
            <person name="Cheng C."/>
            <person name="Correa L.G."/>
            <person name="Dacre M."/>
            <person name="DeBarry J."/>
            <person name="Dreyer I."/>
            <person name="Elias M."/>
            <person name="Engstrom E.M."/>
            <person name="Estelle M."/>
            <person name="Feng L."/>
            <person name="Finet C."/>
            <person name="Floyd S.K."/>
            <person name="Frommer W.B."/>
            <person name="Fujita T."/>
            <person name="Gramzow L."/>
            <person name="Gutensohn M."/>
            <person name="Harholt J."/>
            <person name="Hattori M."/>
            <person name="Heyl A."/>
            <person name="Hirai T."/>
            <person name="Hiwatashi Y."/>
            <person name="Ishikawa M."/>
            <person name="Iwata M."/>
            <person name="Karol K.G."/>
            <person name="Koehler B."/>
            <person name="Kolukisaoglu U."/>
            <person name="Kubo M."/>
            <person name="Kurata T."/>
            <person name="Lalonde S."/>
            <person name="Li K."/>
            <person name="Li Y."/>
            <person name="Litt A."/>
            <person name="Lyons E."/>
            <person name="Manning G."/>
            <person name="Maruyama T."/>
            <person name="Michael T.P."/>
            <person name="Mikami K."/>
            <person name="Miyazaki S."/>
            <person name="Morinaga S."/>
            <person name="Murata T."/>
            <person name="Mueller-Roeber B."/>
            <person name="Nelson D.R."/>
            <person name="Obara M."/>
            <person name="Oguri Y."/>
            <person name="Olmstead R.G."/>
            <person name="Onodera N."/>
            <person name="Petersen B.L."/>
            <person name="Pils B."/>
            <person name="Prigge M."/>
            <person name="Rensing S.A."/>
            <person name="Riano-Pachon D.M."/>
            <person name="Roberts A.W."/>
            <person name="Sato Y."/>
            <person name="Scheller H.V."/>
            <person name="Schulz B."/>
            <person name="Schulz C."/>
            <person name="Shakirov E.V."/>
            <person name="Shibagaki N."/>
            <person name="Shinohara N."/>
            <person name="Shippen D.E."/>
            <person name="Soerensen I."/>
            <person name="Sotooka R."/>
            <person name="Sugimoto N."/>
            <person name="Sugita M."/>
            <person name="Sumikawa N."/>
            <person name="Tanurdzic M."/>
            <person name="Theissen G."/>
            <person name="Ulvskov P."/>
            <person name="Wakazuki S."/>
            <person name="Weng J.K."/>
            <person name="Willats W.W."/>
            <person name="Wipf D."/>
            <person name="Wolf P.G."/>
            <person name="Yang L."/>
            <person name="Zimmer A.D."/>
            <person name="Zhu Q."/>
            <person name="Mitros T."/>
            <person name="Hellsten U."/>
            <person name="Loque D."/>
            <person name="Otillar R."/>
            <person name="Salamov A."/>
            <person name="Schmutz J."/>
            <person name="Shapiro H."/>
            <person name="Lindquist E."/>
            <person name="Lucas S."/>
            <person name="Rokhsar D."/>
            <person name="Grigoriev I.V."/>
        </authorList>
    </citation>
    <scope>NUCLEOTIDE SEQUENCE [LARGE SCALE GENOMIC DNA]</scope>
</reference>
<evidence type="ECO:0000256" key="1">
    <source>
        <dbReference type="ARBA" id="ARBA00004141"/>
    </source>
</evidence>
<evidence type="ECO:0000256" key="6">
    <source>
        <dbReference type="RuleBase" id="RU004914"/>
    </source>
</evidence>
<dbReference type="PANTHER" id="PTHR42893:SF46">
    <property type="entry name" value="PROTEIN DETOXIFICATION 44, CHLOROPLASTIC"/>
    <property type="match status" value="1"/>
</dbReference>
<evidence type="ECO:0000256" key="5">
    <source>
        <dbReference type="ARBA" id="ARBA00023136"/>
    </source>
</evidence>
<feature type="transmembrane region" description="Helical" evidence="6">
    <location>
        <begin position="410"/>
        <end position="432"/>
    </location>
</feature>
<dbReference type="STRING" id="88036.D8R9L9"/>
<dbReference type="GO" id="GO:0015297">
    <property type="term" value="F:antiporter activity"/>
    <property type="evidence" value="ECO:0007669"/>
    <property type="project" value="InterPro"/>
</dbReference>
<dbReference type="FunCoup" id="D8R9L9">
    <property type="interactions" value="998"/>
</dbReference>
<organism evidence="8">
    <name type="scientific">Selaginella moellendorffii</name>
    <name type="common">Spikemoss</name>
    <dbReference type="NCBI Taxonomy" id="88036"/>
    <lineage>
        <taxon>Eukaryota</taxon>
        <taxon>Viridiplantae</taxon>
        <taxon>Streptophyta</taxon>
        <taxon>Embryophyta</taxon>
        <taxon>Tracheophyta</taxon>
        <taxon>Lycopodiopsida</taxon>
        <taxon>Selaginellales</taxon>
        <taxon>Selaginellaceae</taxon>
        <taxon>Selaginella</taxon>
    </lineage>
</organism>
<dbReference type="Pfam" id="PF01554">
    <property type="entry name" value="MatE"/>
    <property type="match status" value="2"/>
</dbReference>
<dbReference type="HOGENOM" id="CLU_012893_16_2_1"/>
<comment type="subcellular location">
    <subcellularLocation>
        <location evidence="1">Membrane</location>
        <topology evidence="1">Multi-pass membrane protein</topology>
    </subcellularLocation>
</comment>
<dbReference type="InterPro" id="IPR044644">
    <property type="entry name" value="DinF-like"/>
</dbReference>
<accession>D8R9L9</accession>
<dbReference type="KEGG" id="smo:SELMODRAFT_88488"/>
<feature type="transmembrane region" description="Helical" evidence="6">
    <location>
        <begin position="373"/>
        <end position="398"/>
    </location>
</feature>
<name>D8R9L9_SELML</name>
<feature type="transmembrane region" description="Helical" evidence="6">
    <location>
        <begin position="221"/>
        <end position="241"/>
    </location>
</feature>
<evidence type="ECO:0000313" key="8">
    <source>
        <dbReference type="Proteomes" id="UP000001514"/>
    </source>
</evidence>
<gene>
    <name evidence="7" type="ORF">SELMODRAFT_88488</name>
</gene>
<keyword evidence="4 6" id="KW-1133">Transmembrane helix</keyword>
<evidence type="ECO:0000256" key="3">
    <source>
        <dbReference type="ARBA" id="ARBA00022692"/>
    </source>
</evidence>
<dbReference type="OMA" id="SGHHEIR"/>
<feature type="transmembrane region" description="Helical" evidence="6">
    <location>
        <begin position="124"/>
        <end position="146"/>
    </location>
</feature>
<dbReference type="PANTHER" id="PTHR42893">
    <property type="entry name" value="PROTEIN DETOXIFICATION 44, CHLOROPLASTIC-RELATED"/>
    <property type="match status" value="1"/>
</dbReference>
<dbReference type="InParanoid" id="D8R9L9"/>
<dbReference type="GO" id="GO:0042910">
    <property type="term" value="F:xenobiotic transmembrane transporter activity"/>
    <property type="evidence" value="ECO:0007669"/>
    <property type="project" value="InterPro"/>
</dbReference>
<evidence type="ECO:0000313" key="7">
    <source>
        <dbReference type="EMBL" id="EFJ30918.1"/>
    </source>
</evidence>
<comment type="similarity">
    <text evidence="2 6">Belongs to the multi antimicrobial extrusion (MATE) (TC 2.A.66.1) family.</text>
</comment>
<keyword evidence="3 6" id="KW-0812">Transmembrane</keyword>
<evidence type="ECO:0000256" key="2">
    <source>
        <dbReference type="ARBA" id="ARBA00010199"/>
    </source>
</evidence>
<feature type="transmembrane region" description="Helical" evidence="6">
    <location>
        <begin position="166"/>
        <end position="189"/>
    </location>
</feature>
<proteinExistence type="inferred from homology"/>
<keyword evidence="8" id="KW-1185">Reference proteome</keyword>
<dbReference type="CDD" id="cd13136">
    <property type="entry name" value="MATE_DinF_like"/>
    <property type="match status" value="1"/>
</dbReference>
<protein>
    <recommendedName>
        <fullName evidence="6">Protein DETOXIFICATION</fullName>
    </recommendedName>
    <alternativeName>
        <fullName evidence="6">Multidrug and toxic compound extrusion protein</fullName>
    </alternativeName>
</protein>
<dbReference type="GO" id="GO:0022857">
    <property type="term" value="F:transmembrane transporter activity"/>
    <property type="evidence" value="ECO:0000318"/>
    <property type="project" value="GO_Central"/>
</dbReference>
<dbReference type="EMBL" id="GL377574">
    <property type="protein sequence ID" value="EFJ30918.1"/>
    <property type="molecule type" value="Genomic_DNA"/>
</dbReference>
<keyword evidence="5 6" id="KW-0472">Membrane</keyword>
<dbReference type="Proteomes" id="UP000001514">
    <property type="component" value="Unassembled WGS sequence"/>
</dbReference>
<dbReference type="eggNOG" id="KOG1347">
    <property type="taxonomic scope" value="Eukaryota"/>
</dbReference>
<dbReference type="GO" id="GO:0016020">
    <property type="term" value="C:membrane"/>
    <property type="evidence" value="ECO:0007669"/>
    <property type="project" value="UniProtKB-SubCell"/>
</dbReference>